<dbReference type="EC" id="2.7.1.180" evidence="2 11"/>
<gene>
    <name evidence="12" type="ORF">ACFS1K_15480</name>
</gene>
<comment type="catalytic activity">
    <reaction evidence="10 11">
        <text>L-threonyl-[protein] + FAD = FMN-L-threonyl-[protein] + AMP + H(+)</text>
        <dbReference type="Rhea" id="RHEA:36847"/>
        <dbReference type="Rhea" id="RHEA-COMP:11060"/>
        <dbReference type="Rhea" id="RHEA-COMP:11061"/>
        <dbReference type="ChEBI" id="CHEBI:15378"/>
        <dbReference type="ChEBI" id="CHEBI:30013"/>
        <dbReference type="ChEBI" id="CHEBI:57692"/>
        <dbReference type="ChEBI" id="CHEBI:74257"/>
        <dbReference type="ChEBI" id="CHEBI:456215"/>
        <dbReference type="EC" id="2.7.1.180"/>
    </reaction>
</comment>
<dbReference type="InterPro" id="IPR024932">
    <property type="entry name" value="ApbE"/>
</dbReference>
<evidence type="ECO:0000256" key="9">
    <source>
        <dbReference type="ARBA" id="ARBA00031306"/>
    </source>
</evidence>
<evidence type="ECO:0000313" key="12">
    <source>
        <dbReference type="EMBL" id="MFD2791177.1"/>
    </source>
</evidence>
<evidence type="ECO:0000256" key="4">
    <source>
        <dbReference type="ARBA" id="ARBA00022630"/>
    </source>
</evidence>
<keyword evidence="13" id="KW-1185">Reference proteome</keyword>
<proteinExistence type="inferred from homology"/>
<dbReference type="PANTHER" id="PTHR30040">
    <property type="entry name" value="THIAMINE BIOSYNTHESIS LIPOPROTEIN APBE"/>
    <property type="match status" value="1"/>
</dbReference>
<comment type="similarity">
    <text evidence="11">Belongs to the ApbE family.</text>
</comment>
<evidence type="ECO:0000256" key="10">
    <source>
        <dbReference type="ARBA" id="ARBA00048540"/>
    </source>
</evidence>
<comment type="caution">
    <text evidence="12">The sequence shown here is derived from an EMBL/GenBank/DDBJ whole genome shotgun (WGS) entry which is preliminary data.</text>
</comment>
<dbReference type="PANTHER" id="PTHR30040:SF2">
    <property type="entry name" value="FAD:PROTEIN FMN TRANSFERASE"/>
    <property type="match status" value="1"/>
</dbReference>
<keyword evidence="8 11" id="KW-0460">Magnesium</keyword>
<evidence type="ECO:0000256" key="5">
    <source>
        <dbReference type="ARBA" id="ARBA00022679"/>
    </source>
</evidence>
<protein>
    <recommendedName>
        <fullName evidence="3 11">FAD:protein FMN transferase</fullName>
        <ecNumber evidence="2 11">2.7.1.180</ecNumber>
    </recommendedName>
    <alternativeName>
        <fullName evidence="9 11">Flavin transferase</fullName>
    </alternativeName>
</protein>
<dbReference type="Pfam" id="PF02424">
    <property type="entry name" value="ApbE"/>
    <property type="match status" value="1"/>
</dbReference>
<evidence type="ECO:0000256" key="11">
    <source>
        <dbReference type="PIRNR" id="PIRNR006268"/>
    </source>
</evidence>
<dbReference type="SUPFAM" id="SSF143631">
    <property type="entry name" value="ApbE-like"/>
    <property type="match status" value="1"/>
</dbReference>
<keyword evidence="7 11" id="KW-0274">FAD</keyword>
<organism evidence="12 13">
    <name type="scientific">Arenibacter antarcticus</name>
    <dbReference type="NCBI Taxonomy" id="2040469"/>
    <lineage>
        <taxon>Bacteria</taxon>
        <taxon>Pseudomonadati</taxon>
        <taxon>Bacteroidota</taxon>
        <taxon>Flavobacteriia</taxon>
        <taxon>Flavobacteriales</taxon>
        <taxon>Flavobacteriaceae</taxon>
        <taxon>Arenibacter</taxon>
    </lineage>
</organism>
<evidence type="ECO:0000256" key="7">
    <source>
        <dbReference type="ARBA" id="ARBA00022827"/>
    </source>
</evidence>
<evidence type="ECO:0000256" key="2">
    <source>
        <dbReference type="ARBA" id="ARBA00011955"/>
    </source>
</evidence>
<name>A0ABW5VHT2_9FLAO</name>
<dbReference type="PIRSF" id="PIRSF006268">
    <property type="entry name" value="ApbE"/>
    <property type="match status" value="1"/>
</dbReference>
<evidence type="ECO:0000313" key="13">
    <source>
        <dbReference type="Proteomes" id="UP001597532"/>
    </source>
</evidence>
<keyword evidence="5 11" id="KW-0808">Transferase</keyword>
<dbReference type="InterPro" id="IPR003374">
    <property type="entry name" value="ApbE-like_sf"/>
</dbReference>
<keyword evidence="6 11" id="KW-0479">Metal-binding</keyword>
<evidence type="ECO:0000256" key="1">
    <source>
        <dbReference type="ARBA" id="ARBA00001946"/>
    </source>
</evidence>
<reference evidence="13" key="1">
    <citation type="journal article" date="2019" name="Int. J. Syst. Evol. Microbiol.">
        <title>The Global Catalogue of Microorganisms (GCM) 10K type strain sequencing project: providing services to taxonomists for standard genome sequencing and annotation.</title>
        <authorList>
            <consortium name="The Broad Institute Genomics Platform"/>
            <consortium name="The Broad Institute Genome Sequencing Center for Infectious Disease"/>
            <person name="Wu L."/>
            <person name="Ma J."/>
        </authorList>
    </citation>
    <scope>NUCLEOTIDE SEQUENCE [LARGE SCALE GENOMIC DNA]</scope>
    <source>
        <strain evidence="13">KCTC 52924</strain>
    </source>
</reference>
<accession>A0ABW5VHT2</accession>
<evidence type="ECO:0000256" key="3">
    <source>
        <dbReference type="ARBA" id="ARBA00016337"/>
    </source>
</evidence>
<dbReference type="Proteomes" id="UP001597532">
    <property type="component" value="Unassembled WGS sequence"/>
</dbReference>
<evidence type="ECO:0000256" key="8">
    <source>
        <dbReference type="ARBA" id="ARBA00022842"/>
    </source>
</evidence>
<comment type="cofactor">
    <cofactor evidence="1">
        <name>Mg(2+)</name>
        <dbReference type="ChEBI" id="CHEBI:18420"/>
    </cofactor>
</comment>
<dbReference type="GO" id="GO:0016740">
    <property type="term" value="F:transferase activity"/>
    <property type="evidence" value="ECO:0007669"/>
    <property type="project" value="UniProtKB-KW"/>
</dbReference>
<dbReference type="RefSeq" id="WP_370671533.1">
    <property type="nucleotide sequence ID" value="NZ_CP166679.1"/>
</dbReference>
<evidence type="ECO:0000256" key="6">
    <source>
        <dbReference type="ARBA" id="ARBA00022723"/>
    </source>
</evidence>
<keyword evidence="4 11" id="KW-0285">Flavoprotein</keyword>
<dbReference type="EMBL" id="JBHUOK010000032">
    <property type="protein sequence ID" value="MFD2791177.1"/>
    <property type="molecule type" value="Genomic_DNA"/>
</dbReference>
<dbReference type="Gene3D" id="3.10.520.10">
    <property type="entry name" value="ApbE-like domains"/>
    <property type="match status" value="1"/>
</dbReference>
<sequence>MGTQIRLVFYAPDSADADTVAKLVFKRIDDLNAVLSDYLPQSELNRLCETVNSKVKVSKDLFQILKLSVGVSEKTDGAFDVSMGPVIALWKNARKKGTLPTDQEIQLAKKKTGFGKIEFFEDDVVRLKDSGMQLDLGGIGKGYTADKAIVLLKELGVKSALVDMGGDVTVSGAPPDKEYWVLGFSYYDLNGAEVFTKLNLKNQAVATSGDLYQYFIMDGKRYSHIVDPKTGRALSNNIQVTTIAPNGTMADAYASALSVIGVENGKKLQNKIPGLEVFMVADLPGTYQKWKSPKFNYYILND</sequence>